<organism evidence="2 3">
    <name type="scientific">Neokomagataea tanensis</name>
    <dbReference type="NCBI Taxonomy" id="661191"/>
    <lineage>
        <taxon>Bacteria</taxon>
        <taxon>Pseudomonadati</taxon>
        <taxon>Pseudomonadota</taxon>
        <taxon>Alphaproteobacteria</taxon>
        <taxon>Acetobacterales</taxon>
        <taxon>Acetobacteraceae</taxon>
        <taxon>Neokomagataea</taxon>
    </lineage>
</organism>
<proteinExistence type="predicted"/>
<dbReference type="PANTHER" id="PTHR38008">
    <property type="entry name" value="HEMOLYSIN-RELATED"/>
    <property type="match status" value="1"/>
</dbReference>
<dbReference type="Proteomes" id="UP000317214">
    <property type="component" value="Chromosome"/>
</dbReference>
<keyword evidence="3" id="KW-1185">Reference proteome</keyword>
<dbReference type="KEGG" id="ntn:D5366_05710"/>
<dbReference type="OrthoDB" id="148878at2"/>
<evidence type="ECO:0000313" key="2">
    <source>
        <dbReference type="EMBL" id="QDH24797.1"/>
    </source>
</evidence>
<sequence length="79" mass="8444">MRASLLLCCLALASCNAQTHPTHAPTLGMANPASVYCEKIGGTVQIRNEKGGQVGYCHLPDGTVKEEWALFRSAHPSPH</sequence>
<dbReference type="RefSeq" id="WP_141492640.1">
    <property type="nucleotide sequence ID" value="NZ_CP032485.1"/>
</dbReference>
<evidence type="ECO:0000256" key="1">
    <source>
        <dbReference type="SAM" id="SignalP"/>
    </source>
</evidence>
<dbReference type="Pfam" id="PF03891">
    <property type="entry name" value="DUF333"/>
    <property type="match status" value="1"/>
</dbReference>
<accession>A0A4Y6V8J1</accession>
<name>A0A4Y6V8J1_9PROT</name>
<dbReference type="AlphaFoldDB" id="A0A4Y6V8J1"/>
<keyword evidence="1" id="KW-0732">Signal</keyword>
<gene>
    <name evidence="2" type="ORF">D5366_05710</name>
</gene>
<evidence type="ECO:0000313" key="3">
    <source>
        <dbReference type="Proteomes" id="UP000317214"/>
    </source>
</evidence>
<dbReference type="PANTHER" id="PTHR38008:SF2">
    <property type="entry name" value="HEMOLYSIN"/>
    <property type="match status" value="1"/>
</dbReference>
<protein>
    <submittedName>
        <fullName evidence="2">DUF333 domain-containing protein</fullName>
    </submittedName>
</protein>
<dbReference type="InterPro" id="IPR005590">
    <property type="entry name" value="DUF333"/>
</dbReference>
<dbReference type="PROSITE" id="PS51257">
    <property type="entry name" value="PROKAR_LIPOPROTEIN"/>
    <property type="match status" value="1"/>
</dbReference>
<dbReference type="EMBL" id="CP032485">
    <property type="protein sequence ID" value="QDH24797.1"/>
    <property type="molecule type" value="Genomic_DNA"/>
</dbReference>
<feature type="chain" id="PRO_5021289314" evidence="1">
    <location>
        <begin position="20"/>
        <end position="79"/>
    </location>
</feature>
<feature type="signal peptide" evidence="1">
    <location>
        <begin position="1"/>
        <end position="19"/>
    </location>
</feature>
<reference evidence="2 3" key="1">
    <citation type="submission" date="2018-09" db="EMBL/GenBank/DDBJ databases">
        <title>The complete genome sequence of Neokomagataea tanensis NBRC 106556(T).</title>
        <authorList>
            <person name="Chua K.-O."/>
            <person name="See-Too W.-S."/>
            <person name="Hong K.-W."/>
            <person name="Yin W.-F."/>
            <person name="Chan K.-G."/>
        </authorList>
    </citation>
    <scope>NUCLEOTIDE SEQUENCE [LARGE SCALE GENOMIC DNA]</scope>
    <source>
        <strain evidence="3">AH13 \ NBRC 106556</strain>
    </source>
</reference>